<evidence type="ECO:0000256" key="3">
    <source>
        <dbReference type="ARBA" id="ARBA00023315"/>
    </source>
</evidence>
<evidence type="ECO:0000256" key="2">
    <source>
        <dbReference type="ARBA" id="ARBA00023268"/>
    </source>
</evidence>
<dbReference type="RefSeq" id="WP_165303635.1">
    <property type="nucleotide sequence ID" value="NZ_JAAKZZ010001075.1"/>
</dbReference>
<dbReference type="EMBL" id="JAAKZZ010001075">
    <property type="protein sequence ID" value="NGO74015.1"/>
    <property type="molecule type" value="Genomic_DNA"/>
</dbReference>
<evidence type="ECO:0000313" key="5">
    <source>
        <dbReference type="EMBL" id="NGO74015.1"/>
    </source>
</evidence>
<keyword evidence="2" id="KW-0511">Multifunctional enzyme</keyword>
<dbReference type="Pfam" id="PF00698">
    <property type="entry name" value="Acyl_transf_1"/>
    <property type="match status" value="1"/>
</dbReference>
<dbReference type="InterPro" id="IPR001227">
    <property type="entry name" value="Ac_transferase_dom_sf"/>
</dbReference>
<organism evidence="5 6">
    <name type="scientific">Streptomyces boncukensis</name>
    <dbReference type="NCBI Taxonomy" id="2711219"/>
    <lineage>
        <taxon>Bacteria</taxon>
        <taxon>Bacillati</taxon>
        <taxon>Actinomycetota</taxon>
        <taxon>Actinomycetes</taxon>
        <taxon>Kitasatosporales</taxon>
        <taxon>Streptomycetaceae</taxon>
        <taxon>Streptomyces</taxon>
    </lineage>
</organism>
<evidence type="ECO:0000313" key="6">
    <source>
        <dbReference type="Proteomes" id="UP000477722"/>
    </source>
</evidence>
<dbReference type="InterPro" id="IPR016035">
    <property type="entry name" value="Acyl_Trfase/lysoPLipase"/>
</dbReference>
<accession>A0A6G4X924</accession>
<dbReference type="PANTHER" id="PTHR43775">
    <property type="entry name" value="FATTY ACID SYNTHASE"/>
    <property type="match status" value="1"/>
</dbReference>
<proteinExistence type="predicted"/>
<dbReference type="SUPFAM" id="SSF52151">
    <property type="entry name" value="FabD/lysophospholipase-like"/>
    <property type="match status" value="1"/>
</dbReference>
<dbReference type="GO" id="GO:0004312">
    <property type="term" value="F:fatty acid synthase activity"/>
    <property type="evidence" value="ECO:0007669"/>
    <property type="project" value="TreeGrafter"/>
</dbReference>
<dbReference type="SUPFAM" id="SSF55048">
    <property type="entry name" value="Probable ACP-binding domain of malonyl-CoA ACP transacylase"/>
    <property type="match status" value="1"/>
</dbReference>
<sequence>PTTTRPVLVFPGQGAQWVGMATELMHAEPVFAHRMHECAEALSHFVDWNLTDVLQDAEALEHVDIVQPALWAVMVSLADLWRHYGVQPAAVIGHSQGEIAAAVVAGALTLNDGARVVALRSHAIRTLAGAGGMASIPLPRTHVDTLIAPYNGRLSIATVNGPAVTVISGDTQAIQDIVDHTDGAKRINVDYASHSAHVETIENDLRELLAPITPHTGTIPFYS</sequence>
<feature type="non-terminal residue" evidence="5">
    <location>
        <position position="1"/>
    </location>
</feature>
<dbReference type="SMART" id="SM00827">
    <property type="entry name" value="PKS_AT"/>
    <property type="match status" value="1"/>
</dbReference>
<keyword evidence="3 5" id="KW-0012">Acyltransferase</keyword>
<dbReference type="Proteomes" id="UP000477722">
    <property type="component" value="Unassembled WGS sequence"/>
</dbReference>
<protein>
    <submittedName>
        <fullName evidence="5">Acyltransferase domain-containing protein</fullName>
    </submittedName>
</protein>
<dbReference type="InterPro" id="IPR016036">
    <property type="entry name" value="Malonyl_transacylase_ACP-bd"/>
</dbReference>
<evidence type="ECO:0000259" key="4">
    <source>
        <dbReference type="SMART" id="SM00827"/>
    </source>
</evidence>
<reference evidence="5 6" key="1">
    <citation type="submission" date="2020-02" db="EMBL/GenBank/DDBJ databases">
        <title>Whole-genome analyses of novel actinobacteria.</title>
        <authorList>
            <person name="Sahin N."/>
            <person name="Tatar D."/>
        </authorList>
    </citation>
    <scope>NUCLEOTIDE SEQUENCE [LARGE SCALE GENOMIC DNA]</scope>
    <source>
        <strain evidence="5 6">SB3404</strain>
    </source>
</reference>
<dbReference type="InterPro" id="IPR050091">
    <property type="entry name" value="PKS_NRPS_Biosynth_Enz"/>
</dbReference>
<dbReference type="Gene3D" id="3.40.366.10">
    <property type="entry name" value="Malonyl-Coenzyme A Acyl Carrier Protein, domain 2"/>
    <property type="match status" value="1"/>
</dbReference>
<gene>
    <name evidence="5" type="ORF">G5C65_38005</name>
</gene>
<dbReference type="GO" id="GO:0006633">
    <property type="term" value="P:fatty acid biosynthetic process"/>
    <property type="evidence" value="ECO:0007669"/>
    <property type="project" value="TreeGrafter"/>
</dbReference>
<evidence type="ECO:0000256" key="1">
    <source>
        <dbReference type="ARBA" id="ARBA00022679"/>
    </source>
</evidence>
<keyword evidence="1 5" id="KW-0808">Transferase</keyword>
<comment type="caution">
    <text evidence="5">The sequence shown here is derived from an EMBL/GenBank/DDBJ whole genome shotgun (WGS) entry which is preliminary data.</text>
</comment>
<dbReference type="PANTHER" id="PTHR43775:SF51">
    <property type="entry name" value="INACTIVE PHENOLPHTHIOCEROL SYNTHESIS POLYKETIDE SYNTHASE TYPE I PKS1-RELATED"/>
    <property type="match status" value="1"/>
</dbReference>
<dbReference type="AlphaFoldDB" id="A0A6G4X924"/>
<dbReference type="InterPro" id="IPR014043">
    <property type="entry name" value="Acyl_transferase_dom"/>
</dbReference>
<keyword evidence="6" id="KW-1185">Reference proteome</keyword>
<name>A0A6G4X924_9ACTN</name>
<feature type="non-terminal residue" evidence="5">
    <location>
        <position position="223"/>
    </location>
</feature>
<feature type="domain" description="Malonyl-CoA:ACP transacylase (MAT)" evidence="4">
    <location>
        <begin position="9"/>
        <end position="223"/>
    </location>
</feature>